<protein>
    <submittedName>
        <fullName evidence="1">Uncharacterized protein</fullName>
    </submittedName>
</protein>
<name>A5Z4E0_9FIRM</name>
<reference evidence="1 2" key="1">
    <citation type="submission" date="2007-03" db="EMBL/GenBank/DDBJ databases">
        <authorList>
            <person name="Fulton L."/>
            <person name="Clifton S."/>
            <person name="Fulton B."/>
            <person name="Xu J."/>
            <person name="Minx P."/>
            <person name="Pepin K.H."/>
            <person name="Johnson M."/>
            <person name="Thiruvilangam P."/>
            <person name="Bhonagiri V."/>
            <person name="Nash W.E."/>
            <person name="Mardis E.R."/>
            <person name="Wilson R.K."/>
        </authorList>
    </citation>
    <scope>NUCLEOTIDE SEQUENCE [LARGE SCALE GENOMIC DNA]</scope>
    <source>
        <strain evidence="1 2">ATCC 27560</strain>
    </source>
</reference>
<evidence type="ECO:0000313" key="2">
    <source>
        <dbReference type="Proteomes" id="UP000006000"/>
    </source>
</evidence>
<dbReference type="HOGENOM" id="CLU_1710532_0_0_9"/>
<reference evidence="1 2" key="2">
    <citation type="submission" date="2007-04" db="EMBL/GenBank/DDBJ databases">
        <title>Draft genome sequence of Eubacterium ventriosum (ATCC 27560).</title>
        <authorList>
            <person name="Sudarsanam P."/>
            <person name="Ley R."/>
            <person name="Guruge J."/>
            <person name="Turnbaugh P.J."/>
            <person name="Mahowald M."/>
            <person name="Liep D."/>
            <person name="Gordon J."/>
        </authorList>
    </citation>
    <scope>NUCLEOTIDE SEQUENCE [LARGE SCALE GENOMIC DNA]</scope>
    <source>
        <strain evidence="1 2">ATCC 27560</strain>
    </source>
</reference>
<dbReference type="EMBL" id="AAVL02000027">
    <property type="protein sequence ID" value="EDM52183.1"/>
    <property type="molecule type" value="Genomic_DNA"/>
</dbReference>
<gene>
    <name evidence="1" type="ORF">EUBVEN_00565</name>
</gene>
<dbReference type="Proteomes" id="UP000006000">
    <property type="component" value="Unassembled WGS sequence"/>
</dbReference>
<evidence type="ECO:0000313" key="1">
    <source>
        <dbReference type="EMBL" id="EDM52183.1"/>
    </source>
</evidence>
<proteinExistence type="predicted"/>
<comment type="caution">
    <text evidence="1">The sequence shown here is derived from an EMBL/GenBank/DDBJ whole genome shotgun (WGS) entry which is preliminary data.</text>
</comment>
<sequence>MVNSYTFLPLLSNTLYLAPGSSILVSDAIFENSIFVVSSFIDTFWISPVSETVNSTLSAVTNPSAGLFSVNTYVFPTAYLPSTMCLYFVEVHCSITSPVSLSVTSSSQPGTSFSPVMFVFENSTFVVSSYITTLFGLVSIYSSPFFTNTCVLY</sequence>
<accession>A5Z4E0</accession>
<organism evidence="1 2">
    <name type="scientific">Eubacterium ventriosum ATCC 27560</name>
    <dbReference type="NCBI Taxonomy" id="411463"/>
    <lineage>
        <taxon>Bacteria</taxon>
        <taxon>Bacillati</taxon>
        <taxon>Bacillota</taxon>
        <taxon>Clostridia</taxon>
        <taxon>Eubacteriales</taxon>
        <taxon>Eubacteriaceae</taxon>
        <taxon>Eubacterium</taxon>
    </lineage>
</organism>
<dbReference type="AlphaFoldDB" id="A5Z4E0"/>